<evidence type="ECO:0000313" key="1">
    <source>
        <dbReference type="EMBL" id="KVV40823.1"/>
    </source>
</evidence>
<dbReference type="AlphaFoldDB" id="A0A106DQV8"/>
<dbReference type="EMBL" id="LPEQ01000113">
    <property type="protein sequence ID" value="KVV40823.1"/>
    <property type="molecule type" value="Genomic_DNA"/>
</dbReference>
<accession>A0A106DQV8</accession>
<sequence>MEATVEQESEARMVCNHGSRDCCCPFAFTDASEQVQNLGCLPTPYEIVVMRVEYGKTWACHSDPSKPCVGAIRYLKEHELPYKVVDPDLLTESSEWNLYAVSANNVSYG</sequence>
<comment type="caution">
    <text evidence="1">The sequence shown here is derived from an EMBL/GenBank/DDBJ whole genome shotgun (WGS) entry which is preliminary data.</text>
</comment>
<gene>
    <name evidence="1" type="ORF">WT27_12900</name>
</gene>
<dbReference type="Proteomes" id="UP000062317">
    <property type="component" value="Unassembled WGS sequence"/>
</dbReference>
<reference evidence="1 2" key="1">
    <citation type="submission" date="2015-11" db="EMBL/GenBank/DDBJ databases">
        <title>Expanding the genomic diversity of Burkholderia species for the development of highly accurate diagnostics.</title>
        <authorList>
            <person name="Sahl J."/>
            <person name="Keim P."/>
            <person name="Wagner D."/>
        </authorList>
    </citation>
    <scope>NUCLEOTIDE SEQUENCE [LARGE SCALE GENOMIC DNA]</scope>
    <source>
        <strain evidence="1 2">MSMB1301WGS</strain>
    </source>
</reference>
<dbReference type="RefSeq" id="WP_060108146.1">
    <property type="nucleotide sequence ID" value="NZ_LPEQ01000113.1"/>
</dbReference>
<keyword evidence="2" id="KW-1185">Reference proteome</keyword>
<evidence type="ECO:0000313" key="2">
    <source>
        <dbReference type="Proteomes" id="UP000062317"/>
    </source>
</evidence>
<name>A0A106DQV8_9BURK</name>
<protein>
    <submittedName>
        <fullName evidence="1">Uncharacterized protein</fullName>
    </submittedName>
</protein>
<organism evidence="1 2">
    <name type="scientific">Burkholderia territorii</name>
    <dbReference type="NCBI Taxonomy" id="1503055"/>
    <lineage>
        <taxon>Bacteria</taxon>
        <taxon>Pseudomonadati</taxon>
        <taxon>Pseudomonadota</taxon>
        <taxon>Betaproteobacteria</taxon>
        <taxon>Burkholderiales</taxon>
        <taxon>Burkholderiaceae</taxon>
        <taxon>Burkholderia</taxon>
        <taxon>Burkholderia cepacia complex</taxon>
    </lineage>
</organism>
<proteinExistence type="predicted"/>